<dbReference type="PANTHER" id="PTHR12350:SF19">
    <property type="entry name" value="SET DOMAIN-CONTAINING PROTEIN"/>
    <property type="match status" value="1"/>
</dbReference>
<organism evidence="3 4">
    <name type="scientific">Rhodotorula diobovata</name>
    <dbReference type="NCBI Taxonomy" id="5288"/>
    <lineage>
        <taxon>Eukaryota</taxon>
        <taxon>Fungi</taxon>
        <taxon>Dikarya</taxon>
        <taxon>Basidiomycota</taxon>
        <taxon>Pucciniomycotina</taxon>
        <taxon>Microbotryomycetes</taxon>
        <taxon>Sporidiobolales</taxon>
        <taxon>Sporidiobolaceae</taxon>
        <taxon>Rhodotorula</taxon>
    </lineage>
</organism>
<dbReference type="EMBL" id="SOZI01000098">
    <property type="protein sequence ID" value="TNY19374.1"/>
    <property type="molecule type" value="Genomic_DNA"/>
</dbReference>
<dbReference type="SMART" id="SM00317">
    <property type="entry name" value="SET"/>
    <property type="match status" value="1"/>
</dbReference>
<dbReference type="AlphaFoldDB" id="A0A5C5FTR7"/>
<evidence type="ECO:0000259" key="2">
    <source>
        <dbReference type="PROSITE" id="PS50280"/>
    </source>
</evidence>
<dbReference type="InterPro" id="IPR046341">
    <property type="entry name" value="SET_dom_sf"/>
</dbReference>
<dbReference type="Gene3D" id="2.170.270.10">
    <property type="entry name" value="SET domain"/>
    <property type="match status" value="1"/>
</dbReference>
<gene>
    <name evidence="3" type="ORF">DMC30DRAFT_417977</name>
</gene>
<protein>
    <recommendedName>
        <fullName evidence="2">SET domain-containing protein</fullName>
    </recommendedName>
</protein>
<reference evidence="3 4" key="1">
    <citation type="submission" date="2019-03" db="EMBL/GenBank/DDBJ databases">
        <title>Rhodosporidium diobovatum UCD-FST 08-225 genome sequencing, assembly, and annotation.</title>
        <authorList>
            <person name="Fakankun I.U."/>
            <person name="Fristensky B."/>
            <person name="Levin D.B."/>
        </authorList>
    </citation>
    <scope>NUCLEOTIDE SEQUENCE [LARGE SCALE GENOMIC DNA]</scope>
    <source>
        <strain evidence="3 4">UCD-FST 08-225</strain>
    </source>
</reference>
<name>A0A5C5FTR7_9BASI</name>
<proteinExistence type="predicted"/>
<dbReference type="PANTHER" id="PTHR12350">
    <property type="entry name" value="HISTONE-LYSINE N-METHYLTRANSFERASE-RELATED"/>
    <property type="match status" value="1"/>
</dbReference>
<dbReference type="Proteomes" id="UP000311382">
    <property type="component" value="Unassembled WGS sequence"/>
</dbReference>
<feature type="domain" description="SET" evidence="2">
    <location>
        <begin position="52"/>
        <end position="194"/>
    </location>
</feature>
<evidence type="ECO:0000313" key="3">
    <source>
        <dbReference type="EMBL" id="TNY19374.1"/>
    </source>
</evidence>
<dbReference type="STRING" id="5288.A0A5C5FTR7"/>
<dbReference type="OrthoDB" id="5984008at2759"/>
<comment type="caution">
    <text evidence="3">The sequence shown here is derived from an EMBL/GenBank/DDBJ whole genome shotgun (WGS) entry which is preliminary data.</text>
</comment>
<dbReference type="InterPro" id="IPR001214">
    <property type="entry name" value="SET_dom"/>
</dbReference>
<evidence type="ECO:0000313" key="4">
    <source>
        <dbReference type="Proteomes" id="UP000311382"/>
    </source>
</evidence>
<dbReference type="PROSITE" id="PS50280">
    <property type="entry name" value="SET"/>
    <property type="match status" value="1"/>
</dbReference>
<feature type="region of interest" description="Disordered" evidence="1">
    <location>
        <begin position="1"/>
        <end position="44"/>
    </location>
</feature>
<dbReference type="InterPro" id="IPR053201">
    <property type="entry name" value="Flavunoidine_N-MTase"/>
</dbReference>
<sequence length="251" mass="27595">MTAVLSNGALPTPVATPPPTGTAKSLLKTRKQPAPPYLPNRHDYRPTHRDLFQIEFGPEGEEFGSCLRAEKAYKQGDVLCAIRGTLPGTKAYSSVQVLPDPPLPSSSRAAESRPASFTDAATPGADSTAPRRHIELNSDLLYVNHSCDPNVVFDVNGREAEEGEEDASGQWAGRWKVRAEKDIAKGEILTFAYFSTEWDMDQPFHCLCKTARCLGTIQGAKHIDQGVLDGYFINDHILAMKNLEREQAQQE</sequence>
<dbReference type="SUPFAM" id="SSF82199">
    <property type="entry name" value="SET domain"/>
    <property type="match status" value="1"/>
</dbReference>
<keyword evidence="4" id="KW-1185">Reference proteome</keyword>
<evidence type="ECO:0000256" key="1">
    <source>
        <dbReference type="SAM" id="MobiDB-lite"/>
    </source>
</evidence>
<feature type="compositionally biased region" description="Low complexity" evidence="1">
    <location>
        <begin position="105"/>
        <end position="116"/>
    </location>
</feature>
<accession>A0A5C5FTR7</accession>
<feature type="region of interest" description="Disordered" evidence="1">
    <location>
        <begin position="97"/>
        <end position="130"/>
    </location>
</feature>
<dbReference type="Pfam" id="PF00856">
    <property type="entry name" value="SET"/>
    <property type="match status" value="1"/>
</dbReference>